<comment type="caution">
    <text evidence="1">The sequence shown here is derived from an EMBL/GenBank/DDBJ whole genome shotgun (WGS) entry which is preliminary data.</text>
</comment>
<evidence type="ECO:0000313" key="2">
    <source>
        <dbReference type="Proteomes" id="UP001237642"/>
    </source>
</evidence>
<dbReference type="SUPFAM" id="SSF52058">
    <property type="entry name" value="L domain-like"/>
    <property type="match status" value="1"/>
</dbReference>
<dbReference type="Gene3D" id="3.80.10.10">
    <property type="entry name" value="Ribonuclease Inhibitor"/>
    <property type="match status" value="1"/>
</dbReference>
<evidence type="ECO:0000313" key="1">
    <source>
        <dbReference type="EMBL" id="KAK1352482.1"/>
    </source>
</evidence>
<dbReference type="Proteomes" id="UP001237642">
    <property type="component" value="Unassembled WGS sequence"/>
</dbReference>
<dbReference type="EMBL" id="JAUIZM010000017">
    <property type="protein sequence ID" value="KAK1352482.1"/>
    <property type="molecule type" value="Genomic_DNA"/>
</dbReference>
<proteinExistence type="predicted"/>
<protein>
    <submittedName>
        <fullName evidence="1">Uncharacterized protein</fullName>
    </submittedName>
</protein>
<reference evidence="1" key="2">
    <citation type="submission" date="2023-05" db="EMBL/GenBank/DDBJ databases">
        <authorList>
            <person name="Schelkunov M.I."/>
        </authorList>
    </citation>
    <scope>NUCLEOTIDE SEQUENCE</scope>
    <source>
        <strain evidence="1">Hsosn_3</strain>
        <tissue evidence="1">Leaf</tissue>
    </source>
</reference>
<dbReference type="InterPro" id="IPR032675">
    <property type="entry name" value="LRR_dom_sf"/>
</dbReference>
<reference evidence="1" key="1">
    <citation type="submission" date="2023-02" db="EMBL/GenBank/DDBJ databases">
        <title>Genome of toxic invasive species Heracleum sosnowskyi carries increased number of genes despite the absence of recent whole-genome duplications.</title>
        <authorList>
            <person name="Schelkunov M."/>
            <person name="Shtratnikova V."/>
            <person name="Makarenko M."/>
            <person name="Klepikova A."/>
            <person name="Omelchenko D."/>
            <person name="Novikova G."/>
            <person name="Obukhova E."/>
            <person name="Bogdanov V."/>
            <person name="Penin A."/>
            <person name="Logacheva M."/>
        </authorList>
    </citation>
    <scope>NUCLEOTIDE SEQUENCE</scope>
    <source>
        <strain evidence="1">Hsosn_3</strain>
        <tissue evidence="1">Leaf</tissue>
    </source>
</reference>
<sequence>MGKLRNLETLDVRTNGYLMSIPNVLWKLKKLKHLCLCNRILVRGRATKLRLEGLNELELIYEFDSSYCDAHDLFRLPNLKGFTGWIFLEENLTEENIIDFTKSRELRNTNITVWGREVNFVLLLECDCIDGLGLNGTETLSPICVVPKAYDYTGLSGHKIKVIIGVEGQDVYKVRHIPRIELDS</sequence>
<organism evidence="1 2">
    <name type="scientific">Heracleum sosnowskyi</name>
    <dbReference type="NCBI Taxonomy" id="360622"/>
    <lineage>
        <taxon>Eukaryota</taxon>
        <taxon>Viridiplantae</taxon>
        <taxon>Streptophyta</taxon>
        <taxon>Embryophyta</taxon>
        <taxon>Tracheophyta</taxon>
        <taxon>Spermatophyta</taxon>
        <taxon>Magnoliopsida</taxon>
        <taxon>eudicotyledons</taxon>
        <taxon>Gunneridae</taxon>
        <taxon>Pentapetalae</taxon>
        <taxon>asterids</taxon>
        <taxon>campanulids</taxon>
        <taxon>Apiales</taxon>
        <taxon>Apiaceae</taxon>
        <taxon>Apioideae</taxon>
        <taxon>apioid superclade</taxon>
        <taxon>Tordylieae</taxon>
        <taxon>Tordyliinae</taxon>
        <taxon>Heracleum</taxon>
    </lineage>
</organism>
<keyword evidence="2" id="KW-1185">Reference proteome</keyword>
<accession>A0AAD8GQC1</accession>
<dbReference type="AlphaFoldDB" id="A0AAD8GQC1"/>
<gene>
    <name evidence="1" type="ORF">POM88_053421</name>
</gene>
<name>A0AAD8GQC1_9APIA</name>